<evidence type="ECO:0000256" key="1">
    <source>
        <dbReference type="SAM" id="SignalP"/>
    </source>
</evidence>
<gene>
    <name evidence="2" type="ORF">ME5_01739</name>
</gene>
<dbReference type="RefSeq" id="WP_008040342.1">
    <property type="nucleotide sequence ID" value="NZ_JH725147.1"/>
</dbReference>
<evidence type="ECO:0008006" key="4">
    <source>
        <dbReference type="Google" id="ProtNLM"/>
    </source>
</evidence>
<keyword evidence="1" id="KW-0732">Signal</keyword>
<reference evidence="2 3" key="1">
    <citation type="submission" date="2012-03" db="EMBL/GenBank/DDBJ databases">
        <title>The Genome Sequence of Bartonella tamiae Th239.</title>
        <authorList>
            <consortium name="The Broad Institute Genome Sequencing Platform"/>
            <consortium name="The Broad Institute Genome Sequencing Center for Infectious Disease"/>
            <person name="Feldgarden M."/>
            <person name="Kirby J."/>
            <person name="Kosoy M."/>
            <person name="Birtles R."/>
            <person name="Probert W.S."/>
            <person name="Chiaraviglio L."/>
            <person name="Young S.K."/>
            <person name="Zeng Q."/>
            <person name="Gargeya S."/>
            <person name="Fitzgerald M."/>
            <person name="Haas B."/>
            <person name="Abouelleil A."/>
            <person name="Alvarado L."/>
            <person name="Arachchi H.M."/>
            <person name="Berlin A."/>
            <person name="Chapman S.B."/>
            <person name="Gearin G."/>
            <person name="Goldberg J."/>
            <person name="Griggs A."/>
            <person name="Gujja S."/>
            <person name="Hansen M."/>
            <person name="Heiman D."/>
            <person name="Howarth C."/>
            <person name="Larimer J."/>
            <person name="Lui A."/>
            <person name="MacDonald P.J.P."/>
            <person name="McCowen C."/>
            <person name="Montmayeur A."/>
            <person name="Murphy C."/>
            <person name="Neiman D."/>
            <person name="Pearson M."/>
            <person name="Priest M."/>
            <person name="Roberts A."/>
            <person name="Saif S."/>
            <person name="Shea T."/>
            <person name="Sisk P."/>
            <person name="Stolte C."/>
            <person name="Sykes S."/>
            <person name="Wortman J."/>
            <person name="Nusbaum C."/>
            <person name="Birren B."/>
        </authorList>
    </citation>
    <scope>NUCLEOTIDE SEQUENCE [LARGE SCALE GENOMIC DNA]</scope>
    <source>
        <strain evidence="2 3">Th239</strain>
    </source>
</reference>
<name>J0ZLA4_9HYPH</name>
<dbReference type="OrthoDB" id="7374881at2"/>
<organism evidence="2 3">
    <name type="scientific">Bartonella tamiae Th239</name>
    <dbReference type="NCBI Taxonomy" id="1094558"/>
    <lineage>
        <taxon>Bacteria</taxon>
        <taxon>Pseudomonadati</taxon>
        <taxon>Pseudomonadota</taxon>
        <taxon>Alphaproteobacteria</taxon>
        <taxon>Hyphomicrobiales</taxon>
        <taxon>Bartonellaceae</taxon>
        <taxon>Bartonella</taxon>
    </lineage>
</organism>
<dbReference type="AlphaFoldDB" id="J0ZLA4"/>
<protein>
    <recommendedName>
        <fullName evidence="4">Lipoprotein</fullName>
    </recommendedName>
</protein>
<sequence>MRKIFIFYCIILTLLLSACANKIKDTPVHDGSLPAIENRFSLNTIEGLSALHKDTFYKTIENLAPTYHLIVTQYPANILLRGYVSNEMEDTHLSFYYVFDVIDQKGQRLHRINGIITTKEKNKDQLDKKFYENMSKDILIKLQNWLKTMKE</sequence>
<feature type="signal peptide" evidence="1">
    <location>
        <begin position="1"/>
        <end position="20"/>
    </location>
</feature>
<dbReference type="EMBL" id="AIMB01000008">
    <property type="protein sequence ID" value="EJF89188.1"/>
    <property type="molecule type" value="Genomic_DNA"/>
</dbReference>
<dbReference type="Proteomes" id="UP000008952">
    <property type="component" value="Unassembled WGS sequence"/>
</dbReference>
<proteinExistence type="predicted"/>
<feature type="chain" id="PRO_5003742109" description="Lipoprotein" evidence="1">
    <location>
        <begin position="21"/>
        <end position="151"/>
    </location>
</feature>
<evidence type="ECO:0000313" key="2">
    <source>
        <dbReference type="EMBL" id="EJF89188.1"/>
    </source>
</evidence>
<dbReference type="PROSITE" id="PS51257">
    <property type="entry name" value="PROKAR_LIPOPROTEIN"/>
    <property type="match status" value="1"/>
</dbReference>
<keyword evidence="3" id="KW-1185">Reference proteome</keyword>
<comment type="caution">
    <text evidence="2">The sequence shown here is derived from an EMBL/GenBank/DDBJ whole genome shotgun (WGS) entry which is preliminary data.</text>
</comment>
<accession>J0ZLA4</accession>
<dbReference type="HOGENOM" id="CLU_1727754_0_0_5"/>
<dbReference type="PATRIC" id="fig|1094558.3.peg.1868"/>
<dbReference type="STRING" id="1094558.ME5_01739"/>
<evidence type="ECO:0000313" key="3">
    <source>
        <dbReference type="Proteomes" id="UP000008952"/>
    </source>
</evidence>